<reference evidence="2" key="1">
    <citation type="journal article" date="2019" name="Curr. Biol.">
        <title>Genome Sequence of Striga asiatica Provides Insight into the Evolution of Plant Parasitism.</title>
        <authorList>
            <person name="Yoshida S."/>
            <person name="Kim S."/>
            <person name="Wafula E.K."/>
            <person name="Tanskanen J."/>
            <person name="Kim Y.M."/>
            <person name="Honaas L."/>
            <person name="Yang Z."/>
            <person name="Spallek T."/>
            <person name="Conn C.E."/>
            <person name="Ichihashi Y."/>
            <person name="Cheong K."/>
            <person name="Cui S."/>
            <person name="Der J.P."/>
            <person name="Gundlach H."/>
            <person name="Jiao Y."/>
            <person name="Hori C."/>
            <person name="Ishida J.K."/>
            <person name="Kasahara H."/>
            <person name="Kiba T."/>
            <person name="Kim M.S."/>
            <person name="Koo N."/>
            <person name="Laohavisit A."/>
            <person name="Lee Y.H."/>
            <person name="Lumba S."/>
            <person name="McCourt P."/>
            <person name="Mortimer J.C."/>
            <person name="Mutuku J.M."/>
            <person name="Nomura T."/>
            <person name="Sasaki-Sekimoto Y."/>
            <person name="Seto Y."/>
            <person name="Wang Y."/>
            <person name="Wakatake T."/>
            <person name="Sakakibara H."/>
            <person name="Demura T."/>
            <person name="Yamaguchi S."/>
            <person name="Yoneyama K."/>
            <person name="Manabe R.I."/>
            <person name="Nelson D.C."/>
            <person name="Schulman A.H."/>
            <person name="Timko M.P."/>
            <person name="dePamphilis C.W."/>
            <person name="Choi D."/>
            <person name="Shirasu K."/>
        </authorList>
    </citation>
    <scope>NUCLEOTIDE SEQUENCE [LARGE SCALE GENOMIC DNA]</scope>
    <source>
        <strain evidence="2">cv. UVA1</strain>
    </source>
</reference>
<gene>
    <name evidence="1" type="ORF">STAS_03569</name>
</gene>
<dbReference type="EMBL" id="BKCP01002224">
    <property type="protein sequence ID" value="GER27830.1"/>
    <property type="molecule type" value="Genomic_DNA"/>
</dbReference>
<name>A0A5A7P505_STRAF</name>
<proteinExistence type="predicted"/>
<dbReference type="Proteomes" id="UP000325081">
    <property type="component" value="Unassembled WGS sequence"/>
</dbReference>
<keyword evidence="1" id="KW-0808">Transferase</keyword>
<dbReference type="GO" id="GO:0016740">
    <property type="term" value="F:transferase activity"/>
    <property type="evidence" value="ECO:0007669"/>
    <property type="project" value="UniProtKB-KW"/>
</dbReference>
<evidence type="ECO:0000313" key="1">
    <source>
        <dbReference type="EMBL" id="GER27830.1"/>
    </source>
</evidence>
<protein>
    <submittedName>
        <fullName evidence="1">Glutathione S-transferase F4</fullName>
    </submittedName>
</protein>
<sequence length="133" mass="14777">MPSRIFPPRCIKISIQSICDFLNLRGVGRDLSVGGLGAAARLMIVLFTFSPDLRCTHRDVLAATIIVMAHNAFCHTAQGFDINSQLTFRSTQLMPTCNSQLAVVAHSYLPPLTHCSPRLTFGSDFSMVMTWWF</sequence>
<evidence type="ECO:0000313" key="2">
    <source>
        <dbReference type="Proteomes" id="UP000325081"/>
    </source>
</evidence>
<keyword evidence="2" id="KW-1185">Reference proteome</keyword>
<accession>A0A5A7P505</accession>
<dbReference type="AlphaFoldDB" id="A0A5A7P505"/>
<comment type="caution">
    <text evidence="1">The sequence shown here is derived from an EMBL/GenBank/DDBJ whole genome shotgun (WGS) entry which is preliminary data.</text>
</comment>
<organism evidence="1 2">
    <name type="scientific">Striga asiatica</name>
    <name type="common">Asiatic witchweed</name>
    <name type="synonym">Buchnera asiatica</name>
    <dbReference type="NCBI Taxonomy" id="4170"/>
    <lineage>
        <taxon>Eukaryota</taxon>
        <taxon>Viridiplantae</taxon>
        <taxon>Streptophyta</taxon>
        <taxon>Embryophyta</taxon>
        <taxon>Tracheophyta</taxon>
        <taxon>Spermatophyta</taxon>
        <taxon>Magnoliopsida</taxon>
        <taxon>eudicotyledons</taxon>
        <taxon>Gunneridae</taxon>
        <taxon>Pentapetalae</taxon>
        <taxon>asterids</taxon>
        <taxon>lamiids</taxon>
        <taxon>Lamiales</taxon>
        <taxon>Orobanchaceae</taxon>
        <taxon>Buchnereae</taxon>
        <taxon>Striga</taxon>
    </lineage>
</organism>